<feature type="compositionally biased region" description="Acidic residues" evidence="2">
    <location>
        <begin position="353"/>
        <end position="363"/>
    </location>
</feature>
<feature type="compositionally biased region" description="Acidic residues" evidence="2">
    <location>
        <begin position="389"/>
        <end position="425"/>
    </location>
</feature>
<evidence type="ECO:0000256" key="1">
    <source>
        <dbReference type="SAM" id="Coils"/>
    </source>
</evidence>
<evidence type="ECO:0000256" key="2">
    <source>
        <dbReference type="SAM" id="MobiDB-lite"/>
    </source>
</evidence>
<dbReference type="OrthoDB" id="21595at2759"/>
<dbReference type="PROSITE" id="PS50021">
    <property type="entry name" value="CH"/>
    <property type="match status" value="1"/>
</dbReference>
<keyword evidence="1" id="KW-0175">Coiled coil</keyword>
<accession>A0A024GPW8</accession>
<dbReference type="SUPFAM" id="SSF47576">
    <property type="entry name" value="Calponin-homology domain, CH-domain"/>
    <property type="match status" value="1"/>
</dbReference>
<protein>
    <recommendedName>
        <fullName evidence="3">Calponin-homology (CH) domain-containing protein</fullName>
    </recommendedName>
</protein>
<feature type="compositionally biased region" description="Basic and acidic residues" evidence="2">
    <location>
        <begin position="487"/>
        <end position="501"/>
    </location>
</feature>
<feature type="region of interest" description="Disordered" evidence="2">
    <location>
        <begin position="345"/>
        <end position="509"/>
    </location>
</feature>
<evidence type="ECO:0000313" key="4">
    <source>
        <dbReference type="EMBL" id="CCI48839.1"/>
    </source>
</evidence>
<dbReference type="Gene3D" id="1.10.418.10">
    <property type="entry name" value="Calponin-like domain"/>
    <property type="match status" value="1"/>
</dbReference>
<feature type="region of interest" description="Disordered" evidence="2">
    <location>
        <begin position="1"/>
        <end position="22"/>
    </location>
</feature>
<feature type="compositionally biased region" description="Basic and acidic residues" evidence="2">
    <location>
        <begin position="378"/>
        <end position="388"/>
    </location>
</feature>
<comment type="caution">
    <text evidence="4">The sequence shown here is derived from an EMBL/GenBank/DDBJ whole genome shotgun (WGS) entry which is preliminary data.</text>
</comment>
<name>A0A024GPW8_9STRA</name>
<dbReference type="STRING" id="65357.A0A024GPW8"/>
<evidence type="ECO:0000313" key="5">
    <source>
        <dbReference type="Proteomes" id="UP000053237"/>
    </source>
</evidence>
<dbReference type="Pfam" id="PF00307">
    <property type="entry name" value="CH"/>
    <property type="match status" value="1"/>
</dbReference>
<keyword evidence="5" id="KW-1185">Reference proteome</keyword>
<feature type="coiled-coil region" evidence="1">
    <location>
        <begin position="571"/>
        <end position="605"/>
    </location>
</feature>
<proteinExistence type="predicted"/>
<organism evidence="4 5">
    <name type="scientific">Albugo candida</name>
    <dbReference type="NCBI Taxonomy" id="65357"/>
    <lineage>
        <taxon>Eukaryota</taxon>
        <taxon>Sar</taxon>
        <taxon>Stramenopiles</taxon>
        <taxon>Oomycota</taxon>
        <taxon>Peronosporomycetes</taxon>
        <taxon>Albuginales</taxon>
        <taxon>Albuginaceae</taxon>
        <taxon>Albugo</taxon>
    </lineage>
</organism>
<dbReference type="EMBL" id="CAIX01000250">
    <property type="protein sequence ID" value="CCI48839.1"/>
    <property type="molecule type" value="Genomic_DNA"/>
</dbReference>
<sequence length="661" mass="75588">MISNNSQRIPGLIDSSRASQSDPSTSIEWMHYELLQASDTFSSDSKLPWKQVLQSLSSHIQMSEKANNQWERINLYEILRDGKCLYLLAFAIQKSGRCSIQDEGLQRRVFKATVQRSLVKNSTFHCMERVQLFLRWCRELVHLEEHLIFTNVQLLEEKNEQAICSCLDALRHRFDVRNASPKVQNPAEEEEEVLPQDDESILKDLNVFEERQLADEDAGISNTSQLTRSGRLGMFLNRFTSKSVKMLKESVSSPKLIQGTVIPQEDNQESNCEGLRFDSLESDSEHAECVDEKECFSVESIQNQVNPVQRSLARRPSKLAAFLATMPMPQNATVIVSANVPHDTNAREREVESEVDDNTDTEGSEGHVEALCDGDVTSSERDTLRSDIESETQEDEDLDMKDAQVEAEDEDEEREEEEEEEEADVSETKIYDNSIDFHQDSESDNQRPKESIPANPQEFICNAKSEQSVKTDDTKVSYEIEQYAPLLEERMDDTSSRKESDSIDEQETVILSVNGEVSIDTSNSVSKAMESNMIDETVHECISLAKEAIETEEIPSPHAKEKIPSELNTLRDQLREDRIGFEREREEFRNEISKMENERFILENAVKRQSESVAKLKVKLSVSEREKKVAMENEEAARYAAKIAFEARDQIELQLRQMKTQ</sequence>
<feature type="compositionally biased region" description="Basic and acidic residues" evidence="2">
    <location>
        <begin position="467"/>
        <end position="478"/>
    </location>
</feature>
<gene>
    <name evidence="4" type="ORF">BN9_100380</name>
</gene>
<reference evidence="4 5" key="1">
    <citation type="submission" date="2012-05" db="EMBL/GenBank/DDBJ databases">
        <title>Recombination and specialization in a pathogen metapopulation.</title>
        <authorList>
            <person name="Gardiner A."/>
            <person name="Kemen E."/>
            <person name="Schultz-Larsen T."/>
            <person name="MacLean D."/>
            <person name="Van Oosterhout C."/>
            <person name="Jones J.D.G."/>
        </authorList>
    </citation>
    <scope>NUCLEOTIDE SEQUENCE [LARGE SCALE GENOMIC DNA]</scope>
    <source>
        <strain evidence="4 5">Ac Nc2</strain>
    </source>
</reference>
<dbReference type="InParanoid" id="A0A024GPW8"/>
<feature type="compositionally biased region" description="Basic and acidic residues" evidence="2">
    <location>
        <begin position="426"/>
        <end position="450"/>
    </location>
</feature>
<dbReference type="AlphaFoldDB" id="A0A024GPW8"/>
<dbReference type="CDD" id="cd00014">
    <property type="entry name" value="CH_SF"/>
    <property type="match status" value="1"/>
</dbReference>
<dbReference type="InterPro" id="IPR001715">
    <property type="entry name" value="CH_dom"/>
</dbReference>
<feature type="domain" description="Calponin-homology (CH)" evidence="3">
    <location>
        <begin position="46"/>
        <end position="175"/>
    </location>
</feature>
<evidence type="ECO:0000259" key="3">
    <source>
        <dbReference type="PROSITE" id="PS50021"/>
    </source>
</evidence>
<dbReference type="Proteomes" id="UP000053237">
    <property type="component" value="Unassembled WGS sequence"/>
</dbReference>
<dbReference type="InterPro" id="IPR036872">
    <property type="entry name" value="CH_dom_sf"/>
</dbReference>